<proteinExistence type="predicted"/>
<protein>
    <submittedName>
        <fullName evidence="1">1348_t:CDS:1</fullName>
    </submittedName>
</protein>
<organism evidence="1 2">
    <name type="scientific">Dentiscutata heterogama</name>
    <dbReference type="NCBI Taxonomy" id="1316150"/>
    <lineage>
        <taxon>Eukaryota</taxon>
        <taxon>Fungi</taxon>
        <taxon>Fungi incertae sedis</taxon>
        <taxon>Mucoromycota</taxon>
        <taxon>Glomeromycotina</taxon>
        <taxon>Glomeromycetes</taxon>
        <taxon>Diversisporales</taxon>
        <taxon>Gigasporaceae</taxon>
        <taxon>Dentiscutata</taxon>
    </lineage>
</organism>
<evidence type="ECO:0000313" key="2">
    <source>
        <dbReference type="Proteomes" id="UP000789702"/>
    </source>
</evidence>
<comment type="caution">
    <text evidence="1">The sequence shown here is derived from an EMBL/GenBank/DDBJ whole genome shotgun (WGS) entry which is preliminary data.</text>
</comment>
<name>A0ACA9MIJ5_9GLOM</name>
<keyword evidence="2" id="KW-1185">Reference proteome</keyword>
<dbReference type="EMBL" id="CAJVPU010008851">
    <property type="protein sequence ID" value="CAG8588554.1"/>
    <property type="molecule type" value="Genomic_DNA"/>
</dbReference>
<reference evidence="1" key="1">
    <citation type="submission" date="2021-06" db="EMBL/GenBank/DDBJ databases">
        <authorList>
            <person name="Kallberg Y."/>
            <person name="Tangrot J."/>
            <person name="Rosling A."/>
        </authorList>
    </citation>
    <scope>NUCLEOTIDE SEQUENCE</scope>
    <source>
        <strain evidence="1">IL203A</strain>
    </source>
</reference>
<accession>A0ACA9MIJ5</accession>
<feature type="non-terminal residue" evidence="1">
    <location>
        <position position="131"/>
    </location>
</feature>
<gene>
    <name evidence="1" type="ORF">DHETER_LOCUS6765</name>
</gene>
<evidence type="ECO:0000313" key="1">
    <source>
        <dbReference type="EMBL" id="CAG8588554.1"/>
    </source>
</evidence>
<sequence length="131" mass="14881">MLQEVKKEEKAEDLKMNHYTKIPDSYLQSSLGDQHQTTDPVLDDIADALEALDLLNSMQVGKFLAIAKENIVYEVPLDNRVITELVKMFRTNDPIVINLEDADNSYEISMVNANIANTSLKTIHTFLLQEE</sequence>
<dbReference type="Proteomes" id="UP000789702">
    <property type="component" value="Unassembled WGS sequence"/>
</dbReference>